<dbReference type="AlphaFoldDB" id="A0A238XYN9"/>
<evidence type="ECO:0000259" key="4">
    <source>
        <dbReference type="Pfam" id="PF03976"/>
    </source>
</evidence>
<dbReference type="Proteomes" id="UP000198405">
    <property type="component" value="Unassembled WGS sequence"/>
</dbReference>
<protein>
    <submittedName>
        <fullName evidence="5">Polyphosphate:AMP phosphotransferase</fullName>
    </submittedName>
</protein>
<evidence type="ECO:0000256" key="1">
    <source>
        <dbReference type="ARBA" id="ARBA00009924"/>
    </source>
</evidence>
<accession>A0A238XYN9</accession>
<proteinExistence type="inferred from homology"/>
<evidence type="ECO:0000256" key="2">
    <source>
        <dbReference type="ARBA" id="ARBA00022679"/>
    </source>
</evidence>
<dbReference type="InterPro" id="IPR022488">
    <property type="entry name" value="PPK2-related"/>
</dbReference>
<dbReference type="InterPro" id="IPR027417">
    <property type="entry name" value="P-loop_NTPase"/>
</dbReference>
<name>A0A238XYN9_9BACT</name>
<dbReference type="PIRSF" id="PIRSF028756">
    <property type="entry name" value="PPK2_prd"/>
    <property type="match status" value="1"/>
</dbReference>
<dbReference type="InterPro" id="IPR016898">
    <property type="entry name" value="Polyphosphate_phosphotransfera"/>
</dbReference>
<dbReference type="NCBIfam" id="TIGR03709">
    <property type="entry name" value="PPK2_rel_1"/>
    <property type="match status" value="1"/>
</dbReference>
<reference evidence="6" key="1">
    <citation type="submission" date="2017-06" db="EMBL/GenBank/DDBJ databases">
        <authorList>
            <person name="Varghese N."/>
            <person name="Submissions S."/>
        </authorList>
    </citation>
    <scope>NUCLEOTIDE SEQUENCE [LARGE SCALE GENOMIC DNA]</scope>
    <source>
        <strain evidence="6">DSM 15668</strain>
    </source>
</reference>
<dbReference type="GO" id="GO:0008976">
    <property type="term" value="F:polyphosphate kinase activity"/>
    <property type="evidence" value="ECO:0007669"/>
    <property type="project" value="InterPro"/>
</dbReference>
<dbReference type="PANTHER" id="PTHR34383:SF3">
    <property type="entry name" value="POLYPHOSPHATE:AMP PHOSPHOTRANSFERASE"/>
    <property type="match status" value="1"/>
</dbReference>
<dbReference type="InterPro" id="IPR022300">
    <property type="entry name" value="PPK2-rel_1"/>
</dbReference>
<sequence length="267" mass="32096">MFERYMVTPEIPFDLNNIDPNFSENFKNKKDVEKEFSKLKEKLCDLQDILYAEGKRRILIVLQGMDTAGKDGTIKHVFKEVHLQGIRVANFKSPTATELAHDFLWRVHKEVPGNGEIVIFNRSHYEDVLITRVHKLIPEKIWIKRYEHIRNFEKLLFDEGTIILKFYLHISKDEQKKRLIERRDNPKKRWKLHKEDIEERKYWNDYINAYNEVIAETSTFYAPWYIIPANKKWFRNYIVAKIIVKKLESLNMKYPDPEPGIENIEIE</sequence>
<evidence type="ECO:0000256" key="3">
    <source>
        <dbReference type="ARBA" id="ARBA00022777"/>
    </source>
</evidence>
<comment type="similarity">
    <text evidence="1">Belongs to the polyphosphate kinase 2 (PPK2) family. Class I subfamily.</text>
</comment>
<evidence type="ECO:0000313" key="5">
    <source>
        <dbReference type="EMBL" id="SNR63129.1"/>
    </source>
</evidence>
<organism evidence="5 6">
    <name type="scientific">Desulfurobacterium atlanticum</name>
    <dbReference type="NCBI Taxonomy" id="240169"/>
    <lineage>
        <taxon>Bacteria</taxon>
        <taxon>Pseudomonadati</taxon>
        <taxon>Aquificota</taxon>
        <taxon>Aquificia</taxon>
        <taxon>Desulfurobacteriales</taxon>
        <taxon>Desulfurobacteriaceae</taxon>
        <taxon>Desulfurobacterium</taxon>
    </lineage>
</organism>
<dbReference type="EMBL" id="FZOB01000001">
    <property type="protein sequence ID" value="SNR63129.1"/>
    <property type="molecule type" value="Genomic_DNA"/>
</dbReference>
<keyword evidence="6" id="KW-1185">Reference proteome</keyword>
<dbReference type="Gene3D" id="3.40.50.300">
    <property type="entry name" value="P-loop containing nucleotide triphosphate hydrolases"/>
    <property type="match status" value="1"/>
</dbReference>
<keyword evidence="2 5" id="KW-0808">Transferase</keyword>
<dbReference type="Pfam" id="PF03976">
    <property type="entry name" value="PPK2"/>
    <property type="match status" value="1"/>
</dbReference>
<keyword evidence="3" id="KW-0418">Kinase</keyword>
<dbReference type="GO" id="GO:0006797">
    <property type="term" value="P:polyphosphate metabolic process"/>
    <property type="evidence" value="ECO:0007669"/>
    <property type="project" value="InterPro"/>
</dbReference>
<dbReference type="PANTHER" id="PTHR34383">
    <property type="entry name" value="POLYPHOSPHATE:AMP PHOSPHOTRANSFERASE-RELATED"/>
    <property type="match status" value="1"/>
</dbReference>
<dbReference type="OrthoDB" id="9775224at2"/>
<dbReference type="SUPFAM" id="SSF52540">
    <property type="entry name" value="P-loop containing nucleoside triphosphate hydrolases"/>
    <property type="match status" value="1"/>
</dbReference>
<gene>
    <name evidence="5" type="ORF">SAMN06265340_101312</name>
</gene>
<evidence type="ECO:0000313" key="6">
    <source>
        <dbReference type="Proteomes" id="UP000198405"/>
    </source>
</evidence>
<feature type="domain" description="Polyphosphate kinase-2-related" evidence="4">
    <location>
        <begin position="28"/>
        <end position="251"/>
    </location>
</feature>
<dbReference type="RefSeq" id="WP_089322337.1">
    <property type="nucleotide sequence ID" value="NZ_FZOB01000001.1"/>
</dbReference>